<feature type="compositionally biased region" description="Polar residues" evidence="2">
    <location>
        <begin position="87"/>
        <end position="97"/>
    </location>
</feature>
<dbReference type="OrthoDB" id="3905365at2759"/>
<comment type="caution">
    <text evidence="3">The sequence shown here is derived from an EMBL/GenBank/DDBJ whole genome shotgun (WGS) entry which is preliminary data.</text>
</comment>
<feature type="coiled-coil region" evidence="1">
    <location>
        <begin position="350"/>
        <end position="377"/>
    </location>
</feature>
<reference evidence="4" key="1">
    <citation type="journal article" date="2014" name="Genome Announc.">
        <title>Genome sequence and annotation of Acremonium chrysogenum, producer of the beta-lactam antibiotic cephalosporin C.</title>
        <authorList>
            <person name="Terfehr D."/>
            <person name="Dahlmann T.A."/>
            <person name="Specht T."/>
            <person name="Zadra I."/>
            <person name="Kuernsteiner H."/>
            <person name="Kueck U."/>
        </authorList>
    </citation>
    <scope>NUCLEOTIDE SEQUENCE [LARGE SCALE GENOMIC DNA]</scope>
    <source>
        <strain evidence="4">ATCC 11550 / CBS 779.69 / DSM 880 / IAM 14645 / JCM 23072 / IMI 49137</strain>
    </source>
</reference>
<dbReference type="Proteomes" id="UP000029964">
    <property type="component" value="Unassembled WGS sequence"/>
</dbReference>
<protein>
    <submittedName>
        <fullName evidence="3">Uncharacterized protein</fullName>
    </submittedName>
</protein>
<organism evidence="3 4">
    <name type="scientific">Hapsidospora chrysogenum (strain ATCC 11550 / CBS 779.69 / DSM 880 / IAM 14645 / JCM 23072 / IMI 49137)</name>
    <name type="common">Acremonium chrysogenum</name>
    <dbReference type="NCBI Taxonomy" id="857340"/>
    <lineage>
        <taxon>Eukaryota</taxon>
        <taxon>Fungi</taxon>
        <taxon>Dikarya</taxon>
        <taxon>Ascomycota</taxon>
        <taxon>Pezizomycotina</taxon>
        <taxon>Sordariomycetes</taxon>
        <taxon>Hypocreomycetidae</taxon>
        <taxon>Hypocreales</taxon>
        <taxon>Bionectriaceae</taxon>
        <taxon>Hapsidospora</taxon>
    </lineage>
</organism>
<feature type="region of interest" description="Disordered" evidence="2">
    <location>
        <begin position="1"/>
        <end position="23"/>
    </location>
</feature>
<gene>
    <name evidence="3" type="ORF">ACRE_037880</name>
</gene>
<feature type="region of interest" description="Disordered" evidence="2">
    <location>
        <begin position="443"/>
        <end position="612"/>
    </location>
</feature>
<feature type="compositionally biased region" description="Low complexity" evidence="2">
    <location>
        <begin position="480"/>
        <end position="497"/>
    </location>
</feature>
<accession>A0A086T7X3</accession>
<dbReference type="STRING" id="857340.A0A086T7X3"/>
<feature type="region of interest" description="Disordered" evidence="2">
    <location>
        <begin position="135"/>
        <end position="154"/>
    </location>
</feature>
<dbReference type="AlphaFoldDB" id="A0A086T7X3"/>
<dbReference type="EMBL" id="JPKY01000032">
    <property type="protein sequence ID" value="KFH45455.1"/>
    <property type="molecule type" value="Genomic_DNA"/>
</dbReference>
<feature type="compositionally biased region" description="Polar residues" evidence="2">
    <location>
        <begin position="508"/>
        <end position="527"/>
    </location>
</feature>
<keyword evidence="4" id="KW-1185">Reference proteome</keyword>
<feature type="compositionally biased region" description="Low complexity" evidence="2">
    <location>
        <begin position="563"/>
        <end position="573"/>
    </location>
</feature>
<name>A0A086T7X3_HAPC1</name>
<feature type="region of interest" description="Disordered" evidence="2">
    <location>
        <begin position="62"/>
        <end position="98"/>
    </location>
</feature>
<keyword evidence="1" id="KW-0175">Coiled coil</keyword>
<sequence length="657" mass="72848">MDNSSQHGDKSTPKYSAPKDKNCPYCGQAFTSSSLGRHLDLYIKEKNPKPPDGIHDVEAIRKMRGSITRRQPRGSLGTTPRRGVSTPADTPNSTRKSSLAVDGFASSGVPRDGQYAVDSTLSKYPFPAPRWEVTGVMNDTGDGTPEPGKRPGMSRTVSRQMAQKAQFDVKHKLADALDTARAAELALRELLSSWRAAKRQVDANSMPFDFDPLSLDFPALTLQCLQPPPTLFSSTQHPTSTSWSVQTPGRREYEALRSYFNEEFKQWKVTCSSATADALDELTYPPSNGTPRDKREQIRRAEKSADNLEKQVSEHLQSAYAVWESLPAARQHEVWILEMARSVGRKHKDAEKMKEDQRNLRQENASLKSQIEQLNRLQQPREFQMLAPQTFHVDQDTLAQVFEQGVKGASLFGCSLDDGQLDLSTLVARSIERWKTVVTASRGSNGLAGQRPLGAEQSSQQGGEAHTNGHAQSRSESNTPQQQHQQRRQSQPQQPSQPSHPPPKRQSTASTNGGMSEHTASANTTAPPSVEETSDQDADAEMEDDDSFAMISHHQSPQKQSVPAPMQPQQQQATLEVPRQRGPMQQQQQQQQQQRGPIPDQRFMMQNGTGSPVSRTAAMNMSRSMPNMNMTMQGNAMHAGDMGMAMQGMRGDPMYME</sequence>
<evidence type="ECO:0000256" key="1">
    <source>
        <dbReference type="SAM" id="Coils"/>
    </source>
</evidence>
<feature type="compositionally biased region" description="Acidic residues" evidence="2">
    <location>
        <begin position="532"/>
        <end position="547"/>
    </location>
</feature>
<dbReference type="HOGENOM" id="CLU_014177_1_0_1"/>
<feature type="compositionally biased region" description="Basic and acidic residues" evidence="2">
    <location>
        <begin position="7"/>
        <end position="22"/>
    </location>
</feature>
<feature type="compositionally biased region" description="Low complexity" evidence="2">
    <location>
        <begin position="585"/>
        <end position="594"/>
    </location>
</feature>
<feature type="compositionally biased region" description="Polar residues" evidence="2">
    <location>
        <begin position="469"/>
        <end position="479"/>
    </location>
</feature>
<proteinExistence type="predicted"/>
<evidence type="ECO:0000256" key="2">
    <source>
        <dbReference type="SAM" id="MobiDB-lite"/>
    </source>
</evidence>
<evidence type="ECO:0000313" key="3">
    <source>
        <dbReference type="EMBL" id="KFH45455.1"/>
    </source>
</evidence>
<evidence type="ECO:0000313" key="4">
    <source>
        <dbReference type="Proteomes" id="UP000029964"/>
    </source>
</evidence>